<organism evidence="6 7">
    <name type="scientific">Kaistia defluvii</name>
    <dbReference type="NCBI Taxonomy" id="410841"/>
    <lineage>
        <taxon>Bacteria</taxon>
        <taxon>Pseudomonadati</taxon>
        <taxon>Pseudomonadota</taxon>
        <taxon>Alphaproteobacteria</taxon>
        <taxon>Hyphomicrobiales</taxon>
        <taxon>Kaistiaceae</taxon>
        <taxon>Kaistia</taxon>
    </lineage>
</organism>
<dbReference type="Gene3D" id="1.10.10.10">
    <property type="entry name" value="Winged helix-like DNA-binding domain superfamily/Winged helix DNA-binding domain"/>
    <property type="match status" value="1"/>
</dbReference>
<dbReference type="PROSITE" id="PS50931">
    <property type="entry name" value="HTH_LYSR"/>
    <property type="match status" value="1"/>
</dbReference>
<dbReference type="EMBL" id="JBEPSM010000003">
    <property type="protein sequence ID" value="MET4635973.1"/>
    <property type="molecule type" value="Genomic_DNA"/>
</dbReference>
<proteinExistence type="inferred from homology"/>
<sequence length="306" mass="33324">MTKHSKKTNIGIRHFRAALALAQEQSFTRAADSLGIVPSALTETIKQLEADCGLRLFNREARPVTPTEAGEEFLAGARRVLSDFEMALDDLRRVGGIERGAVRVAAAPSVVLFHLAPALRAFHAAHPAIEVTVYDDIAERIGALVLDRVVDFGLAERWHETDQLDYEPFHVDPFVLVCHRDHKLAGRAEVDLAEIPVADVIALDESTGIGKRIAAAPEIPPEFRRGSIRTRGTIAQLTLISQGMGVALMPKLAASVIQSPEIRHVGLRDLSLKRTLCILTRSRRGLSPAAERLLACLRPLGSLASP</sequence>
<dbReference type="InterPro" id="IPR036388">
    <property type="entry name" value="WH-like_DNA-bd_sf"/>
</dbReference>
<evidence type="ECO:0000313" key="6">
    <source>
        <dbReference type="EMBL" id="MET4635973.1"/>
    </source>
</evidence>
<evidence type="ECO:0000256" key="3">
    <source>
        <dbReference type="ARBA" id="ARBA00023125"/>
    </source>
</evidence>
<accession>A0ABV2R3Z0</accession>
<dbReference type="SUPFAM" id="SSF46785">
    <property type="entry name" value="Winged helix' DNA-binding domain"/>
    <property type="match status" value="1"/>
</dbReference>
<dbReference type="InterPro" id="IPR000847">
    <property type="entry name" value="LysR_HTH_N"/>
</dbReference>
<evidence type="ECO:0000259" key="5">
    <source>
        <dbReference type="PROSITE" id="PS50931"/>
    </source>
</evidence>
<dbReference type="PANTHER" id="PTHR30419:SF8">
    <property type="entry name" value="NITROGEN ASSIMILATION TRANSCRIPTIONAL ACTIVATOR-RELATED"/>
    <property type="match status" value="1"/>
</dbReference>
<comment type="caution">
    <text evidence="6">The sequence shown here is derived from an EMBL/GenBank/DDBJ whole genome shotgun (WGS) entry which is preliminary data.</text>
</comment>
<dbReference type="Proteomes" id="UP001549321">
    <property type="component" value="Unassembled WGS sequence"/>
</dbReference>
<dbReference type="Gene3D" id="3.40.190.290">
    <property type="match status" value="1"/>
</dbReference>
<dbReference type="Pfam" id="PF03466">
    <property type="entry name" value="LysR_substrate"/>
    <property type="match status" value="1"/>
</dbReference>
<dbReference type="InterPro" id="IPR036390">
    <property type="entry name" value="WH_DNA-bd_sf"/>
</dbReference>
<gene>
    <name evidence="6" type="ORF">ABIE08_003924</name>
</gene>
<keyword evidence="2" id="KW-0805">Transcription regulation</keyword>
<dbReference type="Pfam" id="PF00126">
    <property type="entry name" value="HTH_1"/>
    <property type="match status" value="1"/>
</dbReference>
<evidence type="ECO:0000256" key="2">
    <source>
        <dbReference type="ARBA" id="ARBA00023015"/>
    </source>
</evidence>
<evidence type="ECO:0000256" key="1">
    <source>
        <dbReference type="ARBA" id="ARBA00009437"/>
    </source>
</evidence>
<dbReference type="InterPro" id="IPR005119">
    <property type="entry name" value="LysR_subst-bd"/>
</dbReference>
<evidence type="ECO:0000313" key="7">
    <source>
        <dbReference type="Proteomes" id="UP001549321"/>
    </source>
</evidence>
<dbReference type="InterPro" id="IPR050950">
    <property type="entry name" value="HTH-type_LysR_regulators"/>
</dbReference>
<comment type="similarity">
    <text evidence="1">Belongs to the LysR transcriptional regulatory family.</text>
</comment>
<keyword evidence="7" id="KW-1185">Reference proteome</keyword>
<dbReference type="PANTHER" id="PTHR30419">
    <property type="entry name" value="HTH-TYPE TRANSCRIPTIONAL REGULATOR YBHD"/>
    <property type="match status" value="1"/>
</dbReference>
<dbReference type="SUPFAM" id="SSF53850">
    <property type="entry name" value="Periplasmic binding protein-like II"/>
    <property type="match status" value="1"/>
</dbReference>
<reference evidence="6 7" key="1">
    <citation type="submission" date="2024-06" db="EMBL/GenBank/DDBJ databases">
        <title>Sorghum-associated microbial communities from plants grown in Nebraska, USA.</title>
        <authorList>
            <person name="Schachtman D."/>
        </authorList>
    </citation>
    <scope>NUCLEOTIDE SEQUENCE [LARGE SCALE GENOMIC DNA]</scope>
    <source>
        <strain evidence="6 7">3207</strain>
    </source>
</reference>
<dbReference type="GO" id="GO:0003677">
    <property type="term" value="F:DNA binding"/>
    <property type="evidence" value="ECO:0007669"/>
    <property type="project" value="UniProtKB-KW"/>
</dbReference>
<protein>
    <submittedName>
        <fullName evidence="6">DNA-binding transcriptional LysR family regulator</fullName>
    </submittedName>
</protein>
<evidence type="ECO:0000256" key="4">
    <source>
        <dbReference type="ARBA" id="ARBA00023163"/>
    </source>
</evidence>
<name>A0ABV2R3Z0_9HYPH</name>
<dbReference type="RefSeq" id="WP_354553508.1">
    <property type="nucleotide sequence ID" value="NZ_JBEPSM010000003.1"/>
</dbReference>
<keyword evidence="4" id="KW-0804">Transcription</keyword>
<feature type="domain" description="HTH lysR-type" evidence="5">
    <location>
        <begin position="10"/>
        <end position="67"/>
    </location>
</feature>
<keyword evidence="3 6" id="KW-0238">DNA-binding</keyword>